<evidence type="ECO:0000313" key="4">
    <source>
        <dbReference type="Proteomes" id="UP000585836"/>
    </source>
</evidence>
<dbReference type="RefSeq" id="WP_225817725.1">
    <property type="nucleotide sequence ID" value="NZ_BAAAWF010000102.1"/>
</dbReference>
<dbReference type="EMBL" id="JACHJK010000009">
    <property type="protein sequence ID" value="MBB5929480.1"/>
    <property type="molecule type" value="Genomic_DNA"/>
</dbReference>
<feature type="region of interest" description="Disordered" evidence="1">
    <location>
        <begin position="500"/>
        <end position="523"/>
    </location>
</feature>
<dbReference type="Proteomes" id="UP000585836">
    <property type="component" value="Unassembled WGS sequence"/>
</dbReference>
<sequence>MRAQHNGSDQAAAGRAEGARTARSPLPPGRAAGILALQRAAGNAAVTAAVEAGRHEHDANCGHGPAVQRSLVHQVLRGSGTPMETGLRSEMEGRFGGADFGGVRLHTDVVAQRSAAEIGASAYTSGSHVVWNGRDKHTLAHELTHVLQQRRGPVAGTDTGGGLSVSDPGDRFERAAEANAARVMSGPAPVQRAVEAEPGAPARSGAETSPAAPVTGDGAAVQRRVETGARVGFEFQQLYSDAYVRSSDESVSDSEAEVQPIRAPLYGRTWKLEQDGSNLEFVTEPFADLARLTATVKEISRVAADLLRYRDEQEFEIGDMYVTMEKKDDTAQPQVNPDIPLDALPGVFQQADSDEQHAEDYYSVGGPYWDARRTGNEVAAVASIGRAIEALPADRLAESLRMPEPTAAALGSAKGLLQAIASAVLHTADFHTKLDKDQPVLVKTDLGALWKSLVADGVVGARTTVRDVVDLLIGLDETPADADDDMRRIVTEVLAGRDPVWPSGMQPRDIPATAREDGGADAPAHRKQILVELRRVPILHHNQWTGFAEQAFRHFVADEENRFHRDL</sequence>
<feature type="compositionally biased region" description="Low complexity" evidence="1">
    <location>
        <begin position="11"/>
        <end position="23"/>
    </location>
</feature>
<feature type="region of interest" description="Disordered" evidence="1">
    <location>
        <begin position="1"/>
        <end position="29"/>
    </location>
</feature>
<reference evidence="3 4" key="1">
    <citation type="submission" date="2020-08" db="EMBL/GenBank/DDBJ databases">
        <title>Genomic Encyclopedia of Type Strains, Phase III (KMG-III): the genomes of soil and plant-associated and newly described type strains.</title>
        <authorList>
            <person name="Whitman W."/>
        </authorList>
    </citation>
    <scope>NUCLEOTIDE SEQUENCE [LARGE SCALE GENOMIC DNA]</scope>
    <source>
        <strain evidence="3 4">CECT 3313</strain>
    </source>
</reference>
<protein>
    <recommendedName>
        <fullName evidence="2">eCIS core domain-containing protein</fullName>
    </recommendedName>
</protein>
<organism evidence="3 4">
    <name type="scientific">Streptomyces echinatus</name>
    <dbReference type="NCBI Taxonomy" id="67293"/>
    <lineage>
        <taxon>Bacteria</taxon>
        <taxon>Bacillati</taxon>
        <taxon>Actinomycetota</taxon>
        <taxon>Actinomycetes</taxon>
        <taxon>Kitasatosporales</taxon>
        <taxon>Streptomycetaceae</taxon>
        <taxon>Streptomyces</taxon>
    </lineage>
</organism>
<dbReference type="Pfam" id="PF13699">
    <property type="entry name" value="eCIS_core"/>
    <property type="match status" value="1"/>
</dbReference>
<evidence type="ECO:0000256" key="1">
    <source>
        <dbReference type="SAM" id="MobiDB-lite"/>
    </source>
</evidence>
<proteinExistence type="predicted"/>
<dbReference type="AlphaFoldDB" id="A0A7W9PX02"/>
<gene>
    <name evidence="3" type="ORF">FHS34_004967</name>
</gene>
<feature type="domain" description="eCIS core" evidence="2">
    <location>
        <begin position="82"/>
        <end position="152"/>
    </location>
</feature>
<comment type="caution">
    <text evidence="3">The sequence shown here is derived from an EMBL/GenBank/DDBJ whole genome shotgun (WGS) entry which is preliminary data.</text>
</comment>
<evidence type="ECO:0000313" key="3">
    <source>
        <dbReference type="EMBL" id="MBB5929480.1"/>
    </source>
</evidence>
<keyword evidence="4" id="KW-1185">Reference proteome</keyword>
<evidence type="ECO:0000259" key="2">
    <source>
        <dbReference type="Pfam" id="PF13699"/>
    </source>
</evidence>
<accession>A0A7W9PX02</accession>
<feature type="region of interest" description="Disordered" evidence="1">
    <location>
        <begin position="183"/>
        <end position="219"/>
    </location>
</feature>
<dbReference type="InterPro" id="IPR025295">
    <property type="entry name" value="eCIS_core_dom"/>
</dbReference>
<name>A0A7W9PX02_9ACTN</name>